<evidence type="ECO:0000313" key="7">
    <source>
        <dbReference type="EMBL" id="MBN8658883.1"/>
    </source>
</evidence>
<evidence type="ECO:0000256" key="3">
    <source>
        <dbReference type="ARBA" id="ARBA00023274"/>
    </source>
</evidence>
<proteinExistence type="inferred from homology"/>
<dbReference type="CDD" id="cd05687">
    <property type="entry name" value="S1_RPS1_repeat_ec1_hs1"/>
    <property type="match status" value="1"/>
</dbReference>
<evidence type="ECO:0000256" key="5">
    <source>
        <dbReference type="SAM" id="Coils"/>
    </source>
</evidence>
<dbReference type="GO" id="GO:0006412">
    <property type="term" value="P:translation"/>
    <property type="evidence" value="ECO:0007669"/>
    <property type="project" value="TreeGrafter"/>
</dbReference>
<dbReference type="SMART" id="SM00316">
    <property type="entry name" value="S1"/>
    <property type="match status" value="4"/>
</dbReference>
<dbReference type="InterPro" id="IPR035104">
    <property type="entry name" value="Ribosomal_protein_S1-like"/>
</dbReference>
<dbReference type="Gene3D" id="2.40.50.140">
    <property type="entry name" value="Nucleic acid-binding proteins"/>
    <property type="match status" value="4"/>
</dbReference>
<comment type="caution">
    <text evidence="7">The sequence shown here is derived from an EMBL/GenBank/DDBJ whole genome shotgun (WGS) entry which is preliminary data.</text>
</comment>
<dbReference type="InterPro" id="IPR012340">
    <property type="entry name" value="NA-bd_OB-fold"/>
</dbReference>
<evidence type="ECO:0000256" key="2">
    <source>
        <dbReference type="ARBA" id="ARBA00022980"/>
    </source>
</evidence>
<dbReference type="InterPro" id="IPR003029">
    <property type="entry name" value="S1_domain"/>
</dbReference>
<feature type="domain" description="S1 motif" evidence="6">
    <location>
        <begin position="303"/>
        <end position="372"/>
    </location>
</feature>
<dbReference type="PANTHER" id="PTHR10724">
    <property type="entry name" value="30S RIBOSOMAL PROTEIN S1"/>
    <property type="match status" value="1"/>
</dbReference>
<name>A0A8J7PBL2_9BACT</name>
<dbReference type="EMBL" id="JAFLCK010000001">
    <property type="protein sequence ID" value="MBN8658883.1"/>
    <property type="molecule type" value="Genomic_DNA"/>
</dbReference>
<protein>
    <submittedName>
        <fullName evidence="7">30S ribosomal protein S1</fullName>
    </submittedName>
</protein>
<feature type="domain" description="S1 motif" evidence="6">
    <location>
        <begin position="218"/>
        <end position="286"/>
    </location>
</feature>
<keyword evidence="2 7" id="KW-0689">Ribosomal protein</keyword>
<dbReference type="Pfam" id="PF00575">
    <property type="entry name" value="S1"/>
    <property type="match status" value="4"/>
</dbReference>
<comment type="function">
    <text evidence="4">Binds mRNA; thus facilitating recognition of the initiation point. It is needed to translate mRNA with a short Shine-Dalgarno (SD) purine-rich sequence.</text>
</comment>
<dbReference type="GO" id="GO:0003729">
    <property type="term" value="F:mRNA binding"/>
    <property type="evidence" value="ECO:0007669"/>
    <property type="project" value="UniProtKB-ARBA"/>
</dbReference>
<accession>A0A8J7PBL2</accession>
<dbReference type="PRINTS" id="PR00681">
    <property type="entry name" value="RIBOSOMALS1"/>
</dbReference>
<dbReference type="CDD" id="cd05688">
    <property type="entry name" value="S1_RPS1_repeat_ec3"/>
    <property type="match status" value="1"/>
</dbReference>
<dbReference type="InterPro" id="IPR050437">
    <property type="entry name" value="Ribos_protein_bS1-like"/>
</dbReference>
<evidence type="ECO:0000256" key="1">
    <source>
        <dbReference type="ARBA" id="ARBA00006767"/>
    </source>
</evidence>
<dbReference type="FunFam" id="2.40.50.140:FF:000051">
    <property type="entry name" value="RNA-binding transcriptional accessory protein"/>
    <property type="match status" value="1"/>
</dbReference>
<keyword evidence="5" id="KW-0175">Coiled coil</keyword>
<reference evidence="7" key="1">
    <citation type="submission" date="2021-02" db="EMBL/GenBank/DDBJ databases">
        <title>Genome-Resolved Metagenomics of a Microbial Community Performing Photosynthetic Biological Nutrient Removal.</title>
        <authorList>
            <person name="Mcdaniel E.A."/>
        </authorList>
    </citation>
    <scope>NUCLEOTIDE SEQUENCE</scope>
    <source>
        <strain evidence="7">UWPOB_OBS1</strain>
    </source>
</reference>
<feature type="domain" description="S1 motif" evidence="6">
    <location>
        <begin position="45"/>
        <end position="114"/>
    </location>
</feature>
<evidence type="ECO:0000313" key="8">
    <source>
        <dbReference type="Proteomes" id="UP000664277"/>
    </source>
</evidence>
<organism evidence="7 8">
    <name type="scientific">Candidatus Obscuribacter phosphatis</name>
    <dbReference type="NCBI Taxonomy" id="1906157"/>
    <lineage>
        <taxon>Bacteria</taxon>
        <taxon>Bacillati</taxon>
        <taxon>Candidatus Melainabacteria</taxon>
        <taxon>Candidatus Obscuribacterales</taxon>
        <taxon>Candidatus Obscuribacteraceae</taxon>
        <taxon>Candidatus Obscuribacter</taxon>
    </lineage>
</organism>
<dbReference type="GO" id="GO:0003735">
    <property type="term" value="F:structural constituent of ribosome"/>
    <property type="evidence" value="ECO:0007669"/>
    <property type="project" value="TreeGrafter"/>
</dbReference>
<dbReference type="SUPFAM" id="SSF50249">
    <property type="entry name" value="Nucleic acid-binding proteins"/>
    <property type="match status" value="4"/>
</dbReference>
<keyword evidence="3" id="KW-0687">Ribonucleoprotein</keyword>
<evidence type="ECO:0000256" key="4">
    <source>
        <dbReference type="ARBA" id="ARBA00025604"/>
    </source>
</evidence>
<feature type="coiled-coil region" evidence="5">
    <location>
        <begin position="9"/>
        <end position="36"/>
    </location>
</feature>
<dbReference type="FunFam" id="2.40.50.140:FF:000103">
    <property type="entry name" value="protein RRP5 homolog"/>
    <property type="match status" value="1"/>
</dbReference>
<dbReference type="Proteomes" id="UP000664277">
    <property type="component" value="Unassembled WGS sequence"/>
</dbReference>
<gene>
    <name evidence="7" type="ORF">J0M35_00860</name>
</gene>
<sequence>MTVAEPPILKDKGVTISVAEQQLENAKSEFERLLEESLSFKFEQGDIVPGCVVRIERDGILVDVGGKSEGFVPLKEVSNMSVDSIKDVCKEGENLEFYILREENENGQLTLSLKRVAQARGWVQLENMKRNDDTIRAKISQVVKGGVVVDVYGLRGFVPASQLRVKGTTPEELIGMEIPMKILETDTKRNKLILSQRLAVQEEKAAQREKILSTLESGQVVTGEVVRIADFGAFIDLGGLDGLLPISEISWERVSHPSDVLKVGQMVTTKVLKVDQEKGHISLSLKQMQPDPWKEIEDKFNEGQVVSGTVRKIQSFGAFVQIYPGVDALLPTVEMSESPTTKPEEVVQVGQQVKAIIKKFSPKEHKISLSLKGMDVSDLLG</sequence>
<evidence type="ECO:0000259" key="6">
    <source>
        <dbReference type="PROSITE" id="PS50126"/>
    </source>
</evidence>
<dbReference type="AlphaFoldDB" id="A0A8J7PBL2"/>
<feature type="domain" description="S1 motif" evidence="6">
    <location>
        <begin position="132"/>
        <end position="197"/>
    </location>
</feature>
<dbReference type="PROSITE" id="PS50126">
    <property type="entry name" value="S1"/>
    <property type="match status" value="4"/>
</dbReference>
<dbReference type="GO" id="GO:0022627">
    <property type="term" value="C:cytosolic small ribosomal subunit"/>
    <property type="evidence" value="ECO:0007669"/>
    <property type="project" value="TreeGrafter"/>
</dbReference>
<dbReference type="PANTHER" id="PTHR10724:SF7">
    <property type="entry name" value="SMALL RIBOSOMAL SUBUNIT PROTEIN BS1C"/>
    <property type="match status" value="1"/>
</dbReference>
<comment type="similarity">
    <text evidence="1">Belongs to the bacterial ribosomal protein bS1 family.</text>
</comment>